<dbReference type="EnsemblMetazoa" id="tetur16g01410.1">
    <property type="protein sequence ID" value="tetur16g01410.1"/>
    <property type="gene ID" value="tetur16g01410"/>
</dbReference>
<keyword evidence="3" id="KW-1185">Reference proteome</keyword>
<dbReference type="AlphaFoldDB" id="T1KNL6"/>
<name>T1KNL6_TETUR</name>
<feature type="region of interest" description="Disordered" evidence="1">
    <location>
        <begin position="28"/>
        <end position="73"/>
    </location>
</feature>
<dbReference type="EMBL" id="CAEY01000277">
    <property type="status" value="NOT_ANNOTATED_CDS"/>
    <property type="molecule type" value="Genomic_DNA"/>
</dbReference>
<accession>T1KNL6</accession>
<feature type="compositionally biased region" description="Polar residues" evidence="1">
    <location>
        <begin position="45"/>
        <end position="59"/>
    </location>
</feature>
<evidence type="ECO:0000313" key="2">
    <source>
        <dbReference type="EnsemblMetazoa" id="tetur16g01410.1"/>
    </source>
</evidence>
<proteinExistence type="predicted"/>
<evidence type="ECO:0000313" key="3">
    <source>
        <dbReference type="Proteomes" id="UP000015104"/>
    </source>
</evidence>
<organism evidence="2 3">
    <name type="scientific">Tetranychus urticae</name>
    <name type="common">Two-spotted spider mite</name>
    <dbReference type="NCBI Taxonomy" id="32264"/>
    <lineage>
        <taxon>Eukaryota</taxon>
        <taxon>Metazoa</taxon>
        <taxon>Ecdysozoa</taxon>
        <taxon>Arthropoda</taxon>
        <taxon>Chelicerata</taxon>
        <taxon>Arachnida</taxon>
        <taxon>Acari</taxon>
        <taxon>Acariformes</taxon>
        <taxon>Trombidiformes</taxon>
        <taxon>Prostigmata</taxon>
        <taxon>Eleutherengona</taxon>
        <taxon>Raphignathae</taxon>
        <taxon>Tetranychoidea</taxon>
        <taxon>Tetranychidae</taxon>
        <taxon>Tetranychus</taxon>
    </lineage>
</organism>
<sequence>MRVKRKSPKTRRLDRLASIKLKIAERDSLVKSRSRSEPKDDQVAGNHNQAVVESPNTLRSGRYYGSSKGAGLK</sequence>
<reference evidence="3" key="1">
    <citation type="submission" date="2011-08" db="EMBL/GenBank/DDBJ databases">
        <authorList>
            <person name="Rombauts S."/>
        </authorList>
    </citation>
    <scope>NUCLEOTIDE SEQUENCE</scope>
    <source>
        <strain evidence="3">London</strain>
    </source>
</reference>
<protein>
    <submittedName>
        <fullName evidence="2">Uncharacterized protein</fullName>
    </submittedName>
</protein>
<feature type="compositionally biased region" description="Basic and acidic residues" evidence="1">
    <location>
        <begin position="28"/>
        <end position="42"/>
    </location>
</feature>
<evidence type="ECO:0000256" key="1">
    <source>
        <dbReference type="SAM" id="MobiDB-lite"/>
    </source>
</evidence>
<dbReference type="Proteomes" id="UP000015104">
    <property type="component" value="Unassembled WGS sequence"/>
</dbReference>
<dbReference type="HOGENOM" id="CLU_2707999_0_0_1"/>
<reference evidence="2" key="2">
    <citation type="submission" date="2015-06" db="UniProtKB">
        <authorList>
            <consortium name="EnsemblMetazoa"/>
        </authorList>
    </citation>
    <scope>IDENTIFICATION</scope>
</reference>